<evidence type="ECO:0000313" key="3">
    <source>
        <dbReference type="Proteomes" id="UP000184474"/>
    </source>
</evidence>
<dbReference type="AlphaFoldDB" id="A0A1M6TUP5"/>
<keyword evidence="1" id="KW-1133">Transmembrane helix</keyword>
<proteinExistence type="predicted"/>
<evidence type="ECO:0008006" key="4">
    <source>
        <dbReference type="Google" id="ProtNLM"/>
    </source>
</evidence>
<protein>
    <recommendedName>
        <fullName evidence="4">Rod shape-determining protein MreD</fullName>
    </recommendedName>
</protein>
<evidence type="ECO:0000256" key="1">
    <source>
        <dbReference type="SAM" id="Phobius"/>
    </source>
</evidence>
<evidence type="ECO:0000313" key="2">
    <source>
        <dbReference type="EMBL" id="SHK60687.1"/>
    </source>
</evidence>
<accession>A0A1M6TUP5</accession>
<dbReference type="RefSeq" id="WP_073123967.1">
    <property type="nucleotide sequence ID" value="NZ_FRAA01000006.1"/>
</dbReference>
<dbReference type="Proteomes" id="UP000184474">
    <property type="component" value="Unassembled WGS sequence"/>
</dbReference>
<feature type="transmembrane region" description="Helical" evidence="1">
    <location>
        <begin position="148"/>
        <end position="167"/>
    </location>
</feature>
<name>A0A1M6TUP5_REIAG</name>
<feature type="transmembrane region" description="Helical" evidence="1">
    <location>
        <begin position="67"/>
        <end position="85"/>
    </location>
</feature>
<feature type="transmembrane region" description="Helical" evidence="1">
    <location>
        <begin position="36"/>
        <end position="61"/>
    </location>
</feature>
<feature type="transmembrane region" description="Helical" evidence="1">
    <location>
        <begin position="6"/>
        <end position="24"/>
    </location>
</feature>
<sequence>MGRFRVFEGLLGVFLLLLGQVLLFKNMVLFDVAFCFGYLMILLLIPVDTGAIIQLILAFIVGMIVDVFYNTLGMHAAACLGLVYLKMYWSRVMTPSGGYDAGAKINIRNQGFRWFVMFAYPLILIHSLLIFFIEAAGFSMFWKTLSTAFYTSLFTLAMILIIQYLFYRKIK</sequence>
<feature type="transmembrane region" description="Helical" evidence="1">
    <location>
        <begin position="114"/>
        <end position="142"/>
    </location>
</feature>
<dbReference type="EMBL" id="FRAA01000006">
    <property type="protein sequence ID" value="SHK60687.1"/>
    <property type="molecule type" value="Genomic_DNA"/>
</dbReference>
<dbReference type="STRING" id="156994.SAMN04488028_106192"/>
<organism evidence="2 3">
    <name type="scientific">Reichenbachiella agariperforans</name>
    <dbReference type="NCBI Taxonomy" id="156994"/>
    <lineage>
        <taxon>Bacteria</taxon>
        <taxon>Pseudomonadati</taxon>
        <taxon>Bacteroidota</taxon>
        <taxon>Cytophagia</taxon>
        <taxon>Cytophagales</taxon>
        <taxon>Reichenbachiellaceae</taxon>
        <taxon>Reichenbachiella</taxon>
    </lineage>
</organism>
<keyword evidence="3" id="KW-1185">Reference proteome</keyword>
<reference evidence="3" key="1">
    <citation type="submission" date="2016-11" db="EMBL/GenBank/DDBJ databases">
        <authorList>
            <person name="Varghese N."/>
            <person name="Submissions S."/>
        </authorList>
    </citation>
    <scope>NUCLEOTIDE SEQUENCE [LARGE SCALE GENOMIC DNA]</scope>
    <source>
        <strain evidence="3">DSM 26134</strain>
    </source>
</reference>
<gene>
    <name evidence="2" type="ORF">SAMN04488028_106192</name>
</gene>
<keyword evidence="1" id="KW-0812">Transmembrane</keyword>
<keyword evidence="1" id="KW-0472">Membrane</keyword>